<evidence type="ECO:0000256" key="1">
    <source>
        <dbReference type="ARBA" id="ARBA00012513"/>
    </source>
</evidence>
<comment type="caution">
    <text evidence="8">The sequence shown here is derived from an EMBL/GenBank/DDBJ whole genome shotgun (WGS) entry which is preliminary data.</text>
</comment>
<dbReference type="SUPFAM" id="SSF56112">
    <property type="entry name" value="Protein kinase-like (PK-like)"/>
    <property type="match status" value="2"/>
</dbReference>
<keyword evidence="9" id="KW-1185">Reference proteome</keyword>
<accession>A0ABV2AE27</accession>
<evidence type="ECO:0000259" key="7">
    <source>
        <dbReference type="PROSITE" id="PS50011"/>
    </source>
</evidence>
<keyword evidence="3 8" id="KW-0808">Transferase</keyword>
<sequence>MSANSKPMYIEKELDSYKEWLKPGAGGKLCCLSAECHVSMDDFLICSLICKKAATDVYRVIDYTDRKFYCLKSQRISRNETQIERELSLLKKVSNHPYFVDIFHAFRSGDFSYFVIELLSCNLEQMSKHEDFGDDDIGAVTVRIAEAVKHLHTFNIVGVDIKPGNIMFNRDGDLKLIDFGLSFDLDNSKESRLHRGTKYFTAPEVMNKQFCYKNDTFSVGVCVLSMLSENFRDDFEFKLSCLKDNNESDFKTALDGDIKDLKDIIWQSMRIKQSDRITIDQFLEHKYLSEYTINFSDYSDRLRKLVCVAMGNIWFQNNDIFRFDSKEKTTEENIQTIIKVNEKLSAQISANYPNHSLRGVDFPVVFEGNDFGKCMRPKCTCKTSTKDLSMNAFIGKGSPGKVFKATVNGEEVAVKVYLKTVENSRVATNEINVLNKLKHPLFVRLLHVYETKIFLYLCLELCKNNMEQLDEWKDLNKMNEYKTQGISAWVFKALGLLKKQRIIHTNLKPRNILFTDAGNIKISGFGKCLDLDRDDSTVYKSNLPPWVPPEVTRKLVTMKSPFWSLGTILYRLTTGNFVVGDESMSVENYFKTIYHTPVYKTICTKLNECTCSFDWKVFLSSLLTLPEEKRIGNICLPETTYHDYINAAMVLYDSNNLNTLDECEPNLSVYNFLLYY</sequence>
<dbReference type="Gene3D" id="1.10.510.10">
    <property type="entry name" value="Transferase(Phosphotransferase) domain 1"/>
    <property type="match status" value="2"/>
</dbReference>
<evidence type="ECO:0000256" key="2">
    <source>
        <dbReference type="ARBA" id="ARBA00022527"/>
    </source>
</evidence>
<keyword evidence="6" id="KW-0067">ATP-binding</keyword>
<dbReference type="PANTHER" id="PTHR44167">
    <property type="entry name" value="OVARIAN-SPECIFIC SERINE/THREONINE-PROTEIN KINASE LOK-RELATED"/>
    <property type="match status" value="1"/>
</dbReference>
<dbReference type="Pfam" id="PF00069">
    <property type="entry name" value="Pkinase"/>
    <property type="match status" value="2"/>
</dbReference>
<dbReference type="Proteomes" id="UP001439008">
    <property type="component" value="Unassembled WGS sequence"/>
</dbReference>
<gene>
    <name evidence="8" type="primary">RPS6KA2</name>
    <name evidence="8" type="ORF">MHBO_000017</name>
</gene>
<keyword evidence="4" id="KW-0547">Nucleotide-binding</keyword>
<dbReference type="EMBL" id="JBDODL010000003">
    <property type="protein sequence ID" value="MES1917980.1"/>
    <property type="molecule type" value="Genomic_DNA"/>
</dbReference>
<dbReference type="EC" id="2.7.11.1" evidence="1"/>
<evidence type="ECO:0000256" key="5">
    <source>
        <dbReference type="ARBA" id="ARBA00022777"/>
    </source>
</evidence>
<name>A0ABV2AE27_9EUKA</name>
<feature type="domain" description="Protein kinase" evidence="7">
    <location>
        <begin position="388"/>
        <end position="645"/>
    </location>
</feature>
<dbReference type="CDD" id="cd00180">
    <property type="entry name" value="PKc"/>
    <property type="match status" value="1"/>
</dbReference>
<organism evidence="8 9">
    <name type="scientific">Bonamia ostreae</name>
    <dbReference type="NCBI Taxonomy" id="126728"/>
    <lineage>
        <taxon>Eukaryota</taxon>
        <taxon>Sar</taxon>
        <taxon>Rhizaria</taxon>
        <taxon>Endomyxa</taxon>
        <taxon>Ascetosporea</taxon>
        <taxon>Haplosporida</taxon>
        <taxon>Bonamia</taxon>
    </lineage>
</organism>
<evidence type="ECO:0000256" key="3">
    <source>
        <dbReference type="ARBA" id="ARBA00022679"/>
    </source>
</evidence>
<dbReference type="SMART" id="SM00220">
    <property type="entry name" value="S_TKc"/>
    <property type="match status" value="2"/>
</dbReference>
<dbReference type="GO" id="GO:0004674">
    <property type="term" value="F:protein serine/threonine kinase activity"/>
    <property type="evidence" value="ECO:0007669"/>
    <property type="project" value="UniProtKB-EC"/>
</dbReference>
<feature type="domain" description="Protein kinase" evidence="7">
    <location>
        <begin position="43"/>
        <end position="288"/>
    </location>
</feature>
<proteinExistence type="predicted"/>
<keyword evidence="2" id="KW-0723">Serine/threonine-protein kinase</keyword>
<dbReference type="PANTHER" id="PTHR44167:SF23">
    <property type="entry name" value="CDC7 KINASE, ISOFORM A-RELATED"/>
    <property type="match status" value="1"/>
</dbReference>
<dbReference type="PROSITE" id="PS50011">
    <property type="entry name" value="PROTEIN_KINASE_DOM"/>
    <property type="match status" value="2"/>
</dbReference>
<keyword evidence="5 8" id="KW-0418">Kinase</keyword>
<evidence type="ECO:0000313" key="9">
    <source>
        <dbReference type="Proteomes" id="UP001439008"/>
    </source>
</evidence>
<dbReference type="InterPro" id="IPR000719">
    <property type="entry name" value="Prot_kinase_dom"/>
</dbReference>
<protein>
    <recommendedName>
        <fullName evidence="1">non-specific serine/threonine protein kinase</fullName>
        <ecNumber evidence="1">2.7.11.1</ecNumber>
    </recommendedName>
</protein>
<evidence type="ECO:0000313" key="8">
    <source>
        <dbReference type="EMBL" id="MES1917980.1"/>
    </source>
</evidence>
<reference evidence="8 9" key="1">
    <citation type="journal article" date="2024" name="BMC Biol.">
        <title>Comparative genomics of Ascetosporea gives new insight into the evolutionary basis for animal parasitism in Rhizaria.</title>
        <authorList>
            <person name="Hiltunen Thoren M."/>
            <person name="Onut-Brannstrom I."/>
            <person name="Alfjorden A."/>
            <person name="Peckova H."/>
            <person name="Swords F."/>
            <person name="Hooper C."/>
            <person name="Holzer A.S."/>
            <person name="Bass D."/>
            <person name="Burki F."/>
        </authorList>
    </citation>
    <scope>NUCLEOTIDE SEQUENCE [LARGE SCALE GENOMIC DNA]</scope>
    <source>
        <strain evidence="8">20-A016</strain>
    </source>
</reference>
<evidence type="ECO:0000256" key="6">
    <source>
        <dbReference type="ARBA" id="ARBA00022840"/>
    </source>
</evidence>
<evidence type="ECO:0000256" key="4">
    <source>
        <dbReference type="ARBA" id="ARBA00022741"/>
    </source>
</evidence>
<dbReference type="InterPro" id="IPR011009">
    <property type="entry name" value="Kinase-like_dom_sf"/>
</dbReference>